<name>A0A0S6VQ25_9BACT</name>
<dbReference type="Proteomes" id="UP000030700">
    <property type="component" value="Unassembled WGS sequence"/>
</dbReference>
<sequence length="205" mass="23760">MEAKHKPFNKYSLEEAYDYLHLTRLMPWEIPFCPIEPTAFFHEELTRMQAFDVTHSEHGKEVLIDAILKEALTRRTALKVWKEVSLKTEELSGRSEYVFAQRIDLLKHPFVCLAEAKKDDFEKGLAQCLLGMKACQLLNAKANIKIDMHGIVSNAAAWRFYKLTLRDEVYESPLYSFETQMPTLFGILDTIFATCEEFIKQEGES</sequence>
<protein>
    <submittedName>
        <fullName evidence="1">Uncharacterized protein</fullName>
    </submittedName>
</protein>
<organism evidence="1">
    <name type="scientific">Candidatus Moduliflexus flocculans</name>
    <dbReference type="NCBI Taxonomy" id="1499966"/>
    <lineage>
        <taxon>Bacteria</taxon>
        <taxon>Candidatus Moduliflexota</taxon>
        <taxon>Candidatus Moduliflexia</taxon>
        <taxon>Candidatus Moduliflexales</taxon>
        <taxon>Candidatus Moduliflexaceae</taxon>
    </lineage>
</organism>
<evidence type="ECO:0000313" key="1">
    <source>
        <dbReference type="EMBL" id="GAK49122.1"/>
    </source>
</evidence>
<dbReference type="EMBL" id="DF820455">
    <property type="protein sequence ID" value="GAK49122.1"/>
    <property type="molecule type" value="Genomic_DNA"/>
</dbReference>
<reference evidence="1" key="1">
    <citation type="journal article" date="2015" name="PeerJ">
        <title>First genomic representation of candidate bacterial phylum KSB3 points to enhanced environmental sensing as a trigger of wastewater bulking.</title>
        <authorList>
            <person name="Sekiguchi Y."/>
            <person name="Ohashi A."/>
            <person name="Parks D.H."/>
            <person name="Yamauchi T."/>
            <person name="Tyson G.W."/>
            <person name="Hugenholtz P."/>
        </authorList>
    </citation>
    <scope>NUCLEOTIDE SEQUENCE [LARGE SCALE GENOMIC DNA]</scope>
</reference>
<keyword evidence="2" id="KW-1185">Reference proteome</keyword>
<evidence type="ECO:0000313" key="2">
    <source>
        <dbReference type="Proteomes" id="UP000030700"/>
    </source>
</evidence>
<dbReference type="STRING" id="1499966.U14_00340"/>
<dbReference type="AlphaFoldDB" id="A0A0S6VQ25"/>
<gene>
    <name evidence="1" type="ORF">U14_00340</name>
</gene>
<accession>A0A0S6VQ25</accession>
<proteinExistence type="predicted"/>
<dbReference type="HOGENOM" id="CLU_1303163_0_0_0"/>